<feature type="region of interest" description="Disordered" evidence="1">
    <location>
        <begin position="1"/>
        <end position="22"/>
    </location>
</feature>
<dbReference type="Proteomes" id="UP000266861">
    <property type="component" value="Unassembled WGS sequence"/>
</dbReference>
<evidence type="ECO:0000313" key="3">
    <source>
        <dbReference type="Proteomes" id="UP000266861"/>
    </source>
</evidence>
<organism evidence="2 3">
    <name type="scientific">Diversispora epigaea</name>
    <dbReference type="NCBI Taxonomy" id="1348612"/>
    <lineage>
        <taxon>Eukaryota</taxon>
        <taxon>Fungi</taxon>
        <taxon>Fungi incertae sedis</taxon>
        <taxon>Mucoromycota</taxon>
        <taxon>Glomeromycotina</taxon>
        <taxon>Glomeromycetes</taxon>
        <taxon>Diversisporales</taxon>
        <taxon>Diversisporaceae</taxon>
        <taxon>Diversispora</taxon>
    </lineage>
</organism>
<protein>
    <submittedName>
        <fullName evidence="2">Uncharacterized protein</fullName>
    </submittedName>
</protein>
<dbReference type="EMBL" id="PQFF01000085">
    <property type="protein sequence ID" value="RHZ83641.1"/>
    <property type="molecule type" value="Genomic_DNA"/>
</dbReference>
<proteinExistence type="predicted"/>
<gene>
    <name evidence="2" type="ORF">Glove_89g75</name>
</gene>
<accession>A0A397J6D7</accession>
<evidence type="ECO:0000313" key="2">
    <source>
        <dbReference type="EMBL" id="RHZ83641.1"/>
    </source>
</evidence>
<dbReference type="AlphaFoldDB" id="A0A397J6D7"/>
<evidence type="ECO:0000256" key="1">
    <source>
        <dbReference type="SAM" id="MobiDB-lite"/>
    </source>
</evidence>
<reference evidence="2 3" key="1">
    <citation type="submission" date="2018-08" db="EMBL/GenBank/DDBJ databases">
        <title>Genome and evolution of the arbuscular mycorrhizal fungus Diversispora epigaea (formerly Glomus versiforme) and its bacterial endosymbionts.</title>
        <authorList>
            <person name="Sun X."/>
            <person name="Fei Z."/>
            <person name="Harrison M."/>
        </authorList>
    </citation>
    <scope>NUCLEOTIDE SEQUENCE [LARGE SCALE GENOMIC DNA]</scope>
    <source>
        <strain evidence="2 3">IT104</strain>
    </source>
</reference>
<name>A0A397J6D7_9GLOM</name>
<comment type="caution">
    <text evidence="2">The sequence shown here is derived from an EMBL/GenBank/DDBJ whole genome shotgun (WGS) entry which is preliminary data.</text>
</comment>
<sequence length="66" mass="7772">MKNEKGVDKNKHSKTLNDGKQEYEQEQNIGIKKKIFNCYGNHSLYFPYLLNHLISPVFHCFELSIV</sequence>
<keyword evidence="3" id="KW-1185">Reference proteome</keyword>